<proteinExistence type="predicted"/>
<dbReference type="GO" id="GO:0016126">
    <property type="term" value="P:sterol biosynthetic process"/>
    <property type="evidence" value="ECO:0007669"/>
    <property type="project" value="TreeGrafter"/>
</dbReference>
<name>A0A7W5EWJ9_9GAMM</name>
<keyword evidence="3" id="KW-0489">Methyltransferase</keyword>
<dbReference type="RefSeq" id="WP_183385203.1">
    <property type="nucleotide sequence ID" value="NZ_JACHXR010000015.1"/>
</dbReference>
<evidence type="ECO:0000313" key="3">
    <source>
        <dbReference type="EMBL" id="MBB3232774.1"/>
    </source>
</evidence>
<keyword evidence="4" id="KW-1185">Reference proteome</keyword>
<dbReference type="Pfam" id="PF08241">
    <property type="entry name" value="Methyltransf_11"/>
    <property type="match status" value="1"/>
</dbReference>
<dbReference type="InterPro" id="IPR013216">
    <property type="entry name" value="Methyltransf_11"/>
</dbReference>
<dbReference type="SUPFAM" id="SSF53335">
    <property type="entry name" value="S-adenosyl-L-methionine-dependent methyltransferases"/>
    <property type="match status" value="1"/>
</dbReference>
<dbReference type="EMBL" id="JACHXR010000015">
    <property type="protein sequence ID" value="MBB3232774.1"/>
    <property type="molecule type" value="Genomic_DNA"/>
</dbReference>
<gene>
    <name evidence="3" type="ORF">FHR97_003652</name>
</gene>
<organism evidence="3 4">
    <name type="scientific">Halomonas stenophila</name>
    <dbReference type="NCBI Taxonomy" id="795312"/>
    <lineage>
        <taxon>Bacteria</taxon>
        <taxon>Pseudomonadati</taxon>
        <taxon>Pseudomonadota</taxon>
        <taxon>Gammaproteobacteria</taxon>
        <taxon>Oceanospirillales</taxon>
        <taxon>Halomonadaceae</taxon>
        <taxon>Halomonas</taxon>
    </lineage>
</organism>
<dbReference type="InterPro" id="IPR050447">
    <property type="entry name" value="Erg6_SMT_methyltransf"/>
</dbReference>
<reference evidence="3 4" key="1">
    <citation type="submission" date="2020-08" db="EMBL/GenBank/DDBJ databases">
        <title>Genomic Encyclopedia of Type Strains, Phase III (KMG-III): the genomes of soil and plant-associated and newly described type strains.</title>
        <authorList>
            <person name="Whitman W."/>
        </authorList>
    </citation>
    <scope>NUCLEOTIDE SEQUENCE [LARGE SCALE GENOMIC DNA]</scope>
    <source>
        <strain evidence="3 4">CECT 7744</strain>
    </source>
</reference>
<dbReference type="Proteomes" id="UP000518892">
    <property type="component" value="Unassembled WGS sequence"/>
</dbReference>
<evidence type="ECO:0000259" key="2">
    <source>
        <dbReference type="Pfam" id="PF08241"/>
    </source>
</evidence>
<dbReference type="Gene3D" id="3.40.50.150">
    <property type="entry name" value="Vaccinia Virus protein VP39"/>
    <property type="match status" value="1"/>
</dbReference>
<evidence type="ECO:0000313" key="4">
    <source>
        <dbReference type="Proteomes" id="UP000518892"/>
    </source>
</evidence>
<feature type="domain" description="Methyltransferase type 11" evidence="2">
    <location>
        <begin position="51"/>
        <end position="150"/>
    </location>
</feature>
<sequence length="203" mass="21658">MNVVKRILMRAFGCPQGVLGSLGGTLMARMNRRMAQRASELLDIQPSDKTLEVGFGPGVGIQLLARAVASGWIAGIDPSEKMLEQARTRNAADIRAGRVELRRGAADALPYEDATFDGVMAINSLQVWPDAVAGLREARRVLRPGGRVVLGFTPQSGQTKENVTAALTTAGFADPRVVDLEEGYCVLAVNPGRSDRAASIADR</sequence>
<evidence type="ECO:0000256" key="1">
    <source>
        <dbReference type="ARBA" id="ARBA00022679"/>
    </source>
</evidence>
<dbReference type="CDD" id="cd02440">
    <property type="entry name" value="AdoMet_MTases"/>
    <property type="match status" value="1"/>
</dbReference>
<dbReference type="GO" id="GO:0003838">
    <property type="term" value="F:sterol 24-C-methyltransferase activity"/>
    <property type="evidence" value="ECO:0007669"/>
    <property type="project" value="TreeGrafter"/>
</dbReference>
<accession>A0A7W5EWJ9</accession>
<protein>
    <submittedName>
        <fullName evidence="3">Ubiquinone/menaquinone biosynthesis C-methylase UbiE</fullName>
    </submittedName>
</protein>
<dbReference type="GO" id="GO:0032259">
    <property type="term" value="P:methylation"/>
    <property type="evidence" value="ECO:0007669"/>
    <property type="project" value="UniProtKB-KW"/>
</dbReference>
<dbReference type="AlphaFoldDB" id="A0A7W5EWJ9"/>
<keyword evidence="3" id="KW-0830">Ubiquinone</keyword>
<dbReference type="InterPro" id="IPR029063">
    <property type="entry name" value="SAM-dependent_MTases_sf"/>
</dbReference>
<dbReference type="PANTHER" id="PTHR44068">
    <property type="entry name" value="ZGC:194242"/>
    <property type="match status" value="1"/>
</dbReference>
<keyword evidence="1" id="KW-0808">Transferase</keyword>
<dbReference type="PANTHER" id="PTHR44068:SF1">
    <property type="entry name" value="HYPOTHETICAL LOC100005854"/>
    <property type="match status" value="1"/>
</dbReference>
<comment type="caution">
    <text evidence="3">The sequence shown here is derived from an EMBL/GenBank/DDBJ whole genome shotgun (WGS) entry which is preliminary data.</text>
</comment>